<evidence type="ECO:0000313" key="5">
    <source>
        <dbReference type="Proteomes" id="UP001151518"/>
    </source>
</evidence>
<organism evidence="4 5">
    <name type="scientific">Coemansia spiralis</name>
    <dbReference type="NCBI Taxonomy" id="417178"/>
    <lineage>
        <taxon>Eukaryota</taxon>
        <taxon>Fungi</taxon>
        <taxon>Fungi incertae sedis</taxon>
        <taxon>Zoopagomycota</taxon>
        <taxon>Kickxellomycotina</taxon>
        <taxon>Kickxellomycetes</taxon>
        <taxon>Kickxellales</taxon>
        <taxon>Kickxellaceae</taxon>
        <taxon>Coemansia</taxon>
    </lineage>
</organism>
<dbReference type="Proteomes" id="UP001151518">
    <property type="component" value="Unassembled WGS sequence"/>
</dbReference>
<dbReference type="AlphaFoldDB" id="A0A9W8L074"/>
<dbReference type="GO" id="GO:0005829">
    <property type="term" value="C:cytosol"/>
    <property type="evidence" value="ECO:0007669"/>
    <property type="project" value="TreeGrafter"/>
</dbReference>
<comment type="caution">
    <text evidence="4">The sequence shown here is derived from an EMBL/GenBank/DDBJ whole genome shotgun (WGS) entry which is preliminary data.</text>
</comment>
<comment type="similarity">
    <text evidence="1">Belongs to the p23/wos2 family.</text>
</comment>
<dbReference type="GO" id="GO:0051131">
    <property type="term" value="P:chaperone-mediated protein complex assembly"/>
    <property type="evidence" value="ECO:0007669"/>
    <property type="project" value="TreeGrafter"/>
</dbReference>
<dbReference type="PANTHER" id="PTHR22932">
    <property type="entry name" value="TELOMERASE-BINDING PROTEIN P23 HSP90 CO-CHAPERONE"/>
    <property type="match status" value="1"/>
</dbReference>
<name>A0A9W8L074_9FUNG</name>
<dbReference type="PROSITE" id="PS51203">
    <property type="entry name" value="CS"/>
    <property type="match status" value="1"/>
</dbReference>
<dbReference type="InterPro" id="IPR045250">
    <property type="entry name" value="p23-like"/>
</dbReference>
<dbReference type="GO" id="GO:0051087">
    <property type="term" value="F:protein-folding chaperone binding"/>
    <property type="evidence" value="ECO:0007669"/>
    <property type="project" value="TreeGrafter"/>
</dbReference>
<dbReference type="GO" id="GO:0005634">
    <property type="term" value="C:nucleus"/>
    <property type="evidence" value="ECO:0007669"/>
    <property type="project" value="TreeGrafter"/>
</dbReference>
<reference evidence="4" key="1">
    <citation type="submission" date="2022-07" db="EMBL/GenBank/DDBJ databases">
        <title>Phylogenomic reconstructions and comparative analyses of Kickxellomycotina fungi.</title>
        <authorList>
            <person name="Reynolds N.K."/>
            <person name="Stajich J.E."/>
            <person name="Barry K."/>
            <person name="Grigoriev I.V."/>
            <person name="Crous P."/>
            <person name="Smith M.E."/>
        </authorList>
    </citation>
    <scope>NUCLEOTIDE SEQUENCE</scope>
    <source>
        <strain evidence="4">NRRL 3115</strain>
    </source>
</reference>
<evidence type="ECO:0000313" key="4">
    <source>
        <dbReference type="EMBL" id="KAJ2679375.1"/>
    </source>
</evidence>
<evidence type="ECO:0000256" key="2">
    <source>
        <dbReference type="SAM" id="MobiDB-lite"/>
    </source>
</evidence>
<evidence type="ECO:0000259" key="3">
    <source>
        <dbReference type="PROSITE" id="PS51203"/>
    </source>
</evidence>
<accession>A0A9W8L074</accession>
<dbReference type="EMBL" id="JANBTW010000012">
    <property type="protein sequence ID" value="KAJ2679375.1"/>
    <property type="molecule type" value="Genomic_DNA"/>
</dbReference>
<dbReference type="PANTHER" id="PTHR22932:SF1">
    <property type="entry name" value="CO-CHAPERONE PROTEIN DAF-41"/>
    <property type="match status" value="1"/>
</dbReference>
<sequence length="203" mass="21792">MASSVLHPPVLWAQREDVVYLTIDLHDAQNAQIELKEQSIGFENTTDGNEYAFHLDFYKPIKPNAGKKSATGRRVFLVLDKAEGEWWPRLTKENQKPNFLKTDFDLWKDADDSEDEEPAHPGMDFSQMGMGDFGGPDALSNLAGAGGLGGLGNLAGAGGLGGLGNLGGMGDLGGMDDNASSDEDMEEETSGKAKIEEIGEESK</sequence>
<dbReference type="FunFam" id="2.60.40.790:FF:000013">
    <property type="entry name" value="Very-long-chain (3R)-3-hydroxyacyl-CoA dehydratase"/>
    <property type="match status" value="1"/>
</dbReference>
<protein>
    <submittedName>
        <fullName evidence="4">P23 chaperone protein wos2</fullName>
    </submittedName>
</protein>
<dbReference type="GO" id="GO:0051879">
    <property type="term" value="F:Hsp90 protein binding"/>
    <property type="evidence" value="ECO:0007669"/>
    <property type="project" value="InterPro"/>
</dbReference>
<dbReference type="InterPro" id="IPR007052">
    <property type="entry name" value="CS_dom"/>
</dbReference>
<evidence type="ECO:0000256" key="1">
    <source>
        <dbReference type="ARBA" id="ARBA00025733"/>
    </source>
</evidence>
<dbReference type="Gene3D" id="2.60.40.790">
    <property type="match status" value="1"/>
</dbReference>
<feature type="domain" description="CS" evidence="3">
    <location>
        <begin position="5"/>
        <end position="91"/>
    </location>
</feature>
<dbReference type="InterPro" id="IPR008978">
    <property type="entry name" value="HSP20-like_chaperone"/>
</dbReference>
<dbReference type="SUPFAM" id="SSF49764">
    <property type="entry name" value="HSP20-like chaperones"/>
    <property type="match status" value="1"/>
</dbReference>
<proteinExistence type="inferred from homology"/>
<dbReference type="OrthoDB" id="1564555at2759"/>
<feature type="region of interest" description="Disordered" evidence="2">
    <location>
        <begin position="165"/>
        <end position="203"/>
    </location>
</feature>
<dbReference type="GO" id="GO:0006457">
    <property type="term" value="P:protein folding"/>
    <property type="evidence" value="ECO:0007669"/>
    <property type="project" value="TreeGrafter"/>
</dbReference>
<feature type="compositionally biased region" description="Acidic residues" evidence="2">
    <location>
        <begin position="179"/>
        <end position="188"/>
    </location>
</feature>
<feature type="compositionally biased region" description="Basic and acidic residues" evidence="2">
    <location>
        <begin position="189"/>
        <end position="203"/>
    </location>
</feature>
<gene>
    <name evidence="4" type="primary">wos2</name>
    <name evidence="4" type="ORF">GGI25_001510</name>
</gene>
<dbReference type="Pfam" id="PF04969">
    <property type="entry name" value="CS"/>
    <property type="match status" value="1"/>
</dbReference>
<dbReference type="CDD" id="cd06465">
    <property type="entry name" value="p23_hB-ind1_like"/>
    <property type="match status" value="1"/>
</dbReference>